<evidence type="ECO:0000256" key="1">
    <source>
        <dbReference type="SAM" id="MobiDB-lite"/>
    </source>
</evidence>
<feature type="region of interest" description="Disordered" evidence="1">
    <location>
        <begin position="176"/>
        <end position="203"/>
    </location>
</feature>
<feature type="region of interest" description="Disordered" evidence="1">
    <location>
        <begin position="1"/>
        <end position="135"/>
    </location>
</feature>
<comment type="caution">
    <text evidence="2">The sequence shown here is derived from an EMBL/GenBank/DDBJ whole genome shotgun (WGS) entry which is preliminary data.</text>
</comment>
<feature type="compositionally biased region" description="Polar residues" evidence="1">
    <location>
        <begin position="188"/>
        <end position="202"/>
    </location>
</feature>
<reference evidence="2 3" key="1">
    <citation type="submission" date="2016-07" db="EMBL/GenBank/DDBJ databases">
        <title>Pervasive Adenine N6-methylation of Active Genes in Fungi.</title>
        <authorList>
            <consortium name="DOE Joint Genome Institute"/>
            <person name="Mondo S.J."/>
            <person name="Dannebaum R.O."/>
            <person name="Kuo R.C."/>
            <person name="Labutti K."/>
            <person name="Haridas S."/>
            <person name="Kuo A."/>
            <person name="Salamov A."/>
            <person name="Ahrendt S.R."/>
            <person name="Lipzen A."/>
            <person name="Sullivan W."/>
            <person name="Andreopoulos W.B."/>
            <person name="Clum A."/>
            <person name="Lindquist E."/>
            <person name="Daum C."/>
            <person name="Ramamoorthy G.K."/>
            <person name="Gryganskyi A."/>
            <person name="Culley D."/>
            <person name="Magnuson J.K."/>
            <person name="James T.Y."/>
            <person name="O'Malley M.A."/>
            <person name="Stajich J.E."/>
            <person name="Spatafora J.W."/>
            <person name="Visel A."/>
            <person name="Grigoriev I.V."/>
        </authorList>
    </citation>
    <scope>NUCLEOTIDE SEQUENCE [LARGE SCALE GENOMIC DNA]</scope>
    <source>
        <strain evidence="2 3">JEL800</strain>
    </source>
</reference>
<sequence length="263" mass="28441">MIFEVESQMKARKGGPSGLQNRIDQVDGPPGSPPRHSAKRKSRKDQVEIEDIEDSDDDGKQQPVRKKTSSQVRRTSLNIVTPVAPPPGPSTTKKKLVTFTIPSRSNDEHSKPVPRFKLPEPSKSNLSKPKAPAPVIRSVRSVSPSPAPFGVAKNISVPSAPRPNSAASNEILGSSVSSTMAGARQKKSTSPIDSIPATSIPSTPVWERTDAFDASTETFELTSTSHLRHSRKIAQPAPSRIHQKANSKPLASSHKPHLLQQLF</sequence>
<evidence type="ECO:0000313" key="3">
    <source>
        <dbReference type="Proteomes" id="UP000193642"/>
    </source>
</evidence>
<keyword evidence="3" id="KW-1185">Reference proteome</keyword>
<feature type="compositionally biased region" description="Polar residues" evidence="1">
    <location>
        <begin position="69"/>
        <end position="79"/>
    </location>
</feature>
<accession>A0A1Y2CHP8</accession>
<name>A0A1Y2CHP8_9FUNG</name>
<gene>
    <name evidence="2" type="ORF">BCR33DRAFT_131255</name>
</gene>
<protein>
    <submittedName>
        <fullName evidence="2">Uncharacterized protein</fullName>
    </submittedName>
</protein>
<dbReference type="AlphaFoldDB" id="A0A1Y2CHP8"/>
<organism evidence="2 3">
    <name type="scientific">Rhizoclosmatium globosum</name>
    <dbReference type="NCBI Taxonomy" id="329046"/>
    <lineage>
        <taxon>Eukaryota</taxon>
        <taxon>Fungi</taxon>
        <taxon>Fungi incertae sedis</taxon>
        <taxon>Chytridiomycota</taxon>
        <taxon>Chytridiomycota incertae sedis</taxon>
        <taxon>Chytridiomycetes</taxon>
        <taxon>Chytridiales</taxon>
        <taxon>Chytriomycetaceae</taxon>
        <taxon>Rhizoclosmatium</taxon>
    </lineage>
</organism>
<dbReference type="Proteomes" id="UP000193642">
    <property type="component" value="Unassembled WGS sequence"/>
</dbReference>
<feature type="region of interest" description="Disordered" evidence="1">
    <location>
        <begin position="221"/>
        <end position="263"/>
    </location>
</feature>
<proteinExistence type="predicted"/>
<dbReference type="EMBL" id="MCGO01000016">
    <property type="protein sequence ID" value="ORY46573.1"/>
    <property type="molecule type" value="Genomic_DNA"/>
</dbReference>
<dbReference type="OrthoDB" id="10605388at2759"/>
<feature type="compositionally biased region" description="Acidic residues" evidence="1">
    <location>
        <begin position="48"/>
        <end position="57"/>
    </location>
</feature>
<evidence type="ECO:0000313" key="2">
    <source>
        <dbReference type="EMBL" id="ORY46573.1"/>
    </source>
</evidence>